<feature type="compositionally biased region" description="Low complexity" evidence="1">
    <location>
        <begin position="7"/>
        <end position="18"/>
    </location>
</feature>
<dbReference type="EMBL" id="AMZH03003408">
    <property type="protein sequence ID" value="RRT72416.1"/>
    <property type="molecule type" value="Genomic_DNA"/>
</dbReference>
<dbReference type="Proteomes" id="UP000287651">
    <property type="component" value="Unassembled WGS sequence"/>
</dbReference>
<evidence type="ECO:0000313" key="2">
    <source>
        <dbReference type="EMBL" id="RRT72416.1"/>
    </source>
</evidence>
<feature type="non-terminal residue" evidence="2">
    <location>
        <position position="1"/>
    </location>
</feature>
<reference evidence="2 3" key="1">
    <citation type="journal article" date="2014" name="Agronomy (Basel)">
        <title>A Draft Genome Sequence for Ensete ventricosum, the Drought-Tolerant Tree Against Hunger.</title>
        <authorList>
            <person name="Harrison J."/>
            <person name="Moore K.A."/>
            <person name="Paszkiewicz K."/>
            <person name="Jones T."/>
            <person name="Grant M."/>
            <person name="Ambacheew D."/>
            <person name="Muzemil S."/>
            <person name="Studholme D.J."/>
        </authorList>
    </citation>
    <scope>NUCLEOTIDE SEQUENCE [LARGE SCALE GENOMIC DNA]</scope>
</reference>
<accession>A0A427A827</accession>
<feature type="region of interest" description="Disordered" evidence="1">
    <location>
        <begin position="1"/>
        <end position="34"/>
    </location>
</feature>
<evidence type="ECO:0000256" key="1">
    <source>
        <dbReference type="SAM" id="MobiDB-lite"/>
    </source>
</evidence>
<name>A0A427A827_ENSVE</name>
<gene>
    <name evidence="2" type="ORF">B296_00028345</name>
</gene>
<comment type="caution">
    <text evidence="2">The sequence shown here is derived from an EMBL/GenBank/DDBJ whole genome shotgun (WGS) entry which is preliminary data.</text>
</comment>
<dbReference type="AlphaFoldDB" id="A0A427A827"/>
<organism evidence="2 3">
    <name type="scientific">Ensete ventricosum</name>
    <name type="common">Abyssinian banana</name>
    <name type="synonym">Musa ensete</name>
    <dbReference type="NCBI Taxonomy" id="4639"/>
    <lineage>
        <taxon>Eukaryota</taxon>
        <taxon>Viridiplantae</taxon>
        <taxon>Streptophyta</taxon>
        <taxon>Embryophyta</taxon>
        <taxon>Tracheophyta</taxon>
        <taxon>Spermatophyta</taxon>
        <taxon>Magnoliopsida</taxon>
        <taxon>Liliopsida</taxon>
        <taxon>Zingiberales</taxon>
        <taxon>Musaceae</taxon>
        <taxon>Ensete</taxon>
    </lineage>
</organism>
<protein>
    <submittedName>
        <fullName evidence="2">Uncharacterized protein</fullName>
    </submittedName>
</protein>
<evidence type="ECO:0000313" key="3">
    <source>
        <dbReference type="Proteomes" id="UP000287651"/>
    </source>
</evidence>
<sequence length="76" mass="7795">EETKQVFSPRSRFIFSSPTTAPQDARLATSSSSPPPLAALVEVWASSPRGGDQEVAAVAGAGAHAAFGDLVALSLR</sequence>
<proteinExistence type="predicted"/>